<dbReference type="EMBL" id="KL596963">
    <property type="protein sequence ID" value="KER21492.1"/>
    <property type="molecule type" value="Genomic_DNA"/>
</dbReference>
<dbReference type="AlphaFoldDB" id="A0A074Z7D4"/>
<evidence type="ECO:0000313" key="1">
    <source>
        <dbReference type="EMBL" id="KER21492.1"/>
    </source>
</evidence>
<protein>
    <submittedName>
        <fullName evidence="1">Uncharacterized protein</fullName>
    </submittedName>
</protein>
<dbReference type="Proteomes" id="UP000054324">
    <property type="component" value="Unassembled WGS sequence"/>
</dbReference>
<organism evidence="1 2">
    <name type="scientific">Opisthorchis viverrini</name>
    <name type="common">Southeast Asian liver fluke</name>
    <dbReference type="NCBI Taxonomy" id="6198"/>
    <lineage>
        <taxon>Eukaryota</taxon>
        <taxon>Metazoa</taxon>
        <taxon>Spiralia</taxon>
        <taxon>Lophotrochozoa</taxon>
        <taxon>Platyhelminthes</taxon>
        <taxon>Trematoda</taxon>
        <taxon>Digenea</taxon>
        <taxon>Opisthorchiida</taxon>
        <taxon>Opisthorchiata</taxon>
        <taxon>Opisthorchiidae</taxon>
        <taxon>Opisthorchis</taxon>
    </lineage>
</organism>
<reference evidence="1 2" key="1">
    <citation type="submission" date="2013-11" db="EMBL/GenBank/DDBJ databases">
        <title>Opisthorchis viverrini - life in the bile duct.</title>
        <authorList>
            <person name="Young N.D."/>
            <person name="Nagarajan N."/>
            <person name="Lin S.J."/>
            <person name="Korhonen P.K."/>
            <person name="Jex A.R."/>
            <person name="Hall R.S."/>
            <person name="Safavi-Hemami H."/>
            <person name="Kaewkong W."/>
            <person name="Bertrand D."/>
            <person name="Gao S."/>
            <person name="Seet Q."/>
            <person name="Wongkham S."/>
            <person name="Teh B.T."/>
            <person name="Wongkham C."/>
            <person name="Intapan P.M."/>
            <person name="Maleewong W."/>
            <person name="Yang X."/>
            <person name="Hu M."/>
            <person name="Wang Z."/>
            <person name="Hofmann A."/>
            <person name="Sternberg P.W."/>
            <person name="Tan P."/>
            <person name="Wang J."/>
            <person name="Gasser R.B."/>
        </authorList>
    </citation>
    <scope>NUCLEOTIDE SEQUENCE [LARGE SCALE GENOMIC DNA]</scope>
</reference>
<proteinExistence type="predicted"/>
<keyword evidence="2" id="KW-1185">Reference proteome</keyword>
<dbReference type="CTD" id="20324371"/>
<sequence>MQRCVSLATCAPLASLPEIFRISLRKKSLWLKELTLLKPDADISLVMSATLLENPEVIWELKKSATTIKDATVERIAEKLLN</sequence>
<dbReference type="RefSeq" id="XP_009174771.1">
    <property type="nucleotide sequence ID" value="XM_009176507.1"/>
</dbReference>
<gene>
    <name evidence="1" type="ORF">T265_10203</name>
</gene>
<evidence type="ECO:0000313" key="2">
    <source>
        <dbReference type="Proteomes" id="UP000054324"/>
    </source>
</evidence>
<dbReference type="GeneID" id="20324371"/>
<accession>A0A074Z7D4</accession>
<name>A0A074Z7D4_OPIVI</name>
<dbReference type="KEGG" id="ovi:T265_10203"/>